<proteinExistence type="predicted"/>
<dbReference type="Proteomes" id="UP000242450">
    <property type="component" value="Chromosome 20"/>
</dbReference>
<accession>A0A212CHN0</accession>
<sequence>MPHLCFYRGAGEMEKNEQDVLRRPQGGISRQLHLRLQTGLKVHAPLRLPSGSCRRRENSATTVDWSAAPTAQVTERVPRHPPPAPPGTVQPLGSKGLLTS</sequence>
<keyword evidence="3" id="KW-1185">Reference proteome</keyword>
<feature type="compositionally biased region" description="Polar residues" evidence="1">
    <location>
        <begin position="59"/>
        <end position="73"/>
    </location>
</feature>
<evidence type="ECO:0000256" key="1">
    <source>
        <dbReference type="SAM" id="MobiDB-lite"/>
    </source>
</evidence>
<protein>
    <submittedName>
        <fullName evidence="2">Uncharacterized protein</fullName>
    </submittedName>
</protein>
<organism evidence="2 3">
    <name type="scientific">Cervus elaphus hippelaphus</name>
    <name type="common">European red deer</name>
    <dbReference type="NCBI Taxonomy" id="46360"/>
    <lineage>
        <taxon>Eukaryota</taxon>
        <taxon>Metazoa</taxon>
        <taxon>Chordata</taxon>
        <taxon>Craniata</taxon>
        <taxon>Vertebrata</taxon>
        <taxon>Euteleostomi</taxon>
        <taxon>Mammalia</taxon>
        <taxon>Eutheria</taxon>
        <taxon>Laurasiatheria</taxon>
        <taxon>Artiodactyla</taxon>
        <taxon>Ruminantia</taxon>
        <taxon>Pecora</taxon>
        <taxon>Cervidae</taxon>
        <taxon>Cervinae</taxon>
        <taxon>Cervus</taxon>
    </lineage>
</organism>
<comment type="caution">
    <text evidence="2">The sequence shown here is derived from an EMBL/GenBank/DDBJ whole genome shotgun (WGS) entry which is preliminary data.</text>
</comment>
<reference evidence="2 3" key="1">
    <citation type="journal article" date="2018" name="Mol. Genet. Genomics">
        <title>The red deer Cervus elaphus genome CerEla1.0: sequencing, annotating, genes, and chromosomes.</title>
        <authorList>
            <person name="Bana N.A."/>
            <person name="Nyiri A."/>
            <person name="Nagy J."/>
            <person name="Frank K."/>
            <person name="Nagy T."/>
            <person name="Steger V."/>
            <person name="Schiller M."/>
            <person name="Lakatos P."/>
            <person name="Sugar L."/>
            <person name="Horn P."/>
            <person name="Barta E."/>
            <person name="Orosz L."/>
        </authorList>
    </citation>
    <scope>NUCLEOTIDE SEQUENCE [LARGE SCALE GENOMIC DNA]</scope>
    <source>
        <strain evidence="2">Hungarian</strain>
    </source>
</reference>
<evidence type="ECO:0000313" key="3">
    <source>
        <dbReference type="Proteomes" id="UP000242450"/>
    </source>
</evidence>
<dbReference type="EMBL" id="MKHE01000020">
    <property type="protein sequence ID" value="OWK05529.1"/>
    <property type="molecule type" value="Genomic_DNA"/>
</dbReference>
<dbReference type="AlphaFoldDB" id="A0A212CHN0"/>
<feature type="non-terminal residue" evidence="2">
    <location>
        <position position="100"/>
    </location>
</feature>
<gene>
    <name evidence="2" type="ORF">Celaphus_00002468</name>
</gene>
<name>A0A212CHN0_CEREH</name>
<evidence type="ECO:0000313" key="2">
    <source>
        <dbReference type="EMBL" id="OWK05529.1"/>
    </source>
</evidence>
<feature type="region of interest" description="Disordered" evidence="1">
    <location>
        <begin position="50"/>
        <end position="100"/>
    </location>
</feature>